<accession>A0A090ABG4</accession>
<dbReference type="InterPro" id="IPR032466">
    <property type="entry name" value="Metal_Hydrolase"/>
</dbReference>
<proteinExistence type="predicted"/>
<evidence type="ECO:0000256" key="2">
    <source>
        <dbReference type="ARBA" id="ARBA00022975"/>
    </source>
</evidence>
<reference evidence="5 6" key="1">
    <citation type="journal article" date="2014" name="ISME J.">
        <title>Ecophysiology of Thioploca ingrica as revealed by the complete genome sequence supplemented with proteomic evidence.</title>
        <authorList>
            <person name="Kojima H."/>
            <person name="Ogura Y."/>
            <person name="Yamamoto N."/>
            <person name="Togashi T."/>
            <person name="Mori H."/>
            <person name="Watanabe T."/>
            <person name="Nemoto F."/>
            <person name="Kurokawa K."/>
            <person name="Hayashi T."/>
            <person name="Fukui M."/>
        </authorList>
    </citation>
    <scope>NUCLEOTIDE SEQUENCE [LARGE SCALE GENOMIC DNA]</scope>
</reference>
<keyword evidence="2" id="KW-0665">Pyrimidine biosynthesis</keyword>
<feature type="domain" description="Amidohydrolase 3" evidence="3">
    <location>
        <begin position="343"/>
        <end position="422"/>
    </location>
</feature>
<dbReference type="GO" id="GO:0046872">
    <property type="term" value="F:metal ion binding"/>
    <property type="evidence" value="ECO:0007669"/>
    <property type="project" value="InterPro"/>
</dbReference>
<dbReference type="NCBIfam" id="NF005791">
    <property type="entry name" value="PRK07627.1"/>
    <property type="match status" value="1"/>
</dbReference>
<feature type="domain" description="Dihydroorotase catalytic" evidence="4">
    <location>
        <begin position="52"/>
        <end position="236"/>
    </location>
</feature>
<dbReference type="KEGG" id="tig:THII_0646"/>
<dbReference type="HOGENOM" id="CLU_015572_1_0_6"/>
<dbReference type="InterPro" id="IPR050138">
    <property type="entry name" value="DHOase/Allantoinase_Hydrolase"/>
</dbReference>
<evidence type="ECO:0000313" key="6">
    <source>
        <dbReference type="Proteomes" id="UP000031623"/>
    </source>
</evidence>
<dbReference type="PANTHER" id="PTHR43668:SF2">
    <property type="entry name" value="ALLANTOINASE"/>
    <property type="match status" value="1"/>
</dbReference>
<keyword evidence="6" id="KW-1185">Reference proteome</keyword>
<dbReference type="EMBL" id="AP014633">
    <property type="protein sequence ID" value="BAP54943.1"/>
    <property type="molecule type" value="Genomic_DNA"/>
</dbReference>
<name>A0A090ABG4_9GAMM</name>
<dbReference type="GO" id="GO:0004038">
    <property type="term" value="F:allantoinase activity"/>
    <property type="evidence" value="ECO:0007669"/>
    <property type="project" value="TreeGrafter"/>
</dbReference>
<dbReference type="Gene3D" id="3.20.20.140">
    <property type="entry name" value="Metal-dependent hydrolases"/>
    <property type="match status" value="1"/>
</dbReference>
<evidence type="ECO:0000259" key="4">
    <source>
        <dbReference type="Pfam" id="PF12890"/>
    </source>
</evidence>
<dbReference type="GO" id="GO:0004151">
    <property type="term" value="F:dihydroorotase activity"/>
    <property type="evidence" value="ECO:0007669"/>
    <property type="project" value="InterPro"/>
</dbReference>
<dbReference type="Pfam" id="PF07969">
    <property type="entry name" value="Amidohydro_3"/>
    <property type="match status" value="1"/>
</dbReference>
<dbReference type="GO" id="GO:0006145">
    <property type="term" value="P:purine nucleobase catabolic process"/>
    <property type="evidence" value="ECO:0007669"/>
    <property type="project" value="TreeGrafter"/>
</dbReference>
<dbReference type="InterPro" id="IPR004722">
    <property type="entry name" value="DHOase"/>
</dbReference>
<dbReference type="Pfam" id="PF12890">
    <property type="entry name" value="DHOase"/>
    <property type="match status" value="1"/>
</dbReference>
<protein>
    <submittedName>
        <fullName evidence="5">Dihydroorotase</fullName>
    </submittedName>
</protein>
<dbReference type="Proteomes" id="UP000031623">
    <property type="component" value="Chromosome"/>
</dbReference>
<dbReference type="AlphaFoldDB" id="A0A090ABG4"/>
<evidence type="ECO:0000259" key="3">
    <source>
        <dbReference type="Pfam" id="PF07969"/>
    </source>
</evidence>
<dbReference type="InterPro" id="IPR011059">
    <property type="entry name" value="Metal-dep_hydrolase_composite"/>
</dbReference>
<dbReference type="GO" id="GO:0006221">
    <property type="term" value="P:pyrimidine nucleotide biosynthetic process"/>
    <property type="evidence" value="ECO:0007669"/>
    <property type="project" value="UniProtKB-KW"/>
</dbReference>
<dbReference type="InterPro" id="IPR013108">
    <property type="entry name" value="Amidohydro_3"/>
</dbReference>
<dbReference type="NCBIfam" id="TIGR00857">
    <property type="entry name" value="pyrC_multi"/>
    <property type="match status" value="1"/>
</dbReference>
<dbReference type="STRING" id="40754.THII_0646"/>
<keyword evidence="1" id="KW-0862">Zinc</keyword>
<evidence type="ECO:0000313" key="5">
    <source>
        <dbReference type="EMBL" id="BAP54943.1"/>
    </source>
</evidence>
<dbReference type="GO" id="GO:0005737">
    <property type="term" value="C:cytoplasm"/>
    <property type="evidence" value="ECO:0007669"/>
    <property type="project" value="TreeGrafter"/>
</dbReference>
<dbReference type="OrthoDB" id="5687299at2"/>
<sequence length="426" mass="45662">MTTLSIIGGRVVDPAAHLDLITDLHIATGKIIAVGKPPSDFKAERQIDAQQKIVCPGLVDLSVRLREPGAEHKGTIITETRAAASSGITTVCCPPDTNPVIDIPAVAELLQQRAAHSGMAKVLPLAALTRGLAGEQLAEMGDLKEAGCVAVSNVLPIVNTEVLRYALEYAANCELTVFIHPREPWLGVHGCAHEGAVSTRLGLSGIPETTETIEVARHLLLIEATGVRAHFCRLSTARAVEMVKHAQTQGLHVTADVSAHHLFLTEMDINNYNSQCHVYPPLRTQQDKAALRTGLLQGGIDAICSDHQPHEADAKLSPFAMTAMGISGLDTLLPLCLHLAEEMSMDLITLLSYVTSKPAQILGIDAGTLAVGQAADICIFDPNDSWQLAPENMHSKGLNSPFLGWEFKGRVIYTLINGKVVYTLCE</sequence>
<gene>
    <name evidence="5" type="ORF">THII_0646</name>
</gene>
<dbReference type="SUPFAM" id="SSF51556">
    <property type="entry name" value="Metallo-dependent hydrolases"/>
    <property type="match status" value="1"/>
</dbReference>
<dbReference type="PANTHER" id="PTHR43668">
    <property type="entry name" value="ALLANTOINASE"/>
    <property type="match status" value="1"/>
</dbReference>
<organism evidence="5 6">
    <name type="scientific">Thioploca ingrica</name>
    <dbReference type="NCBI Taxonomy" id="40754"/>
    <lineage>
        <taxon>Bacteria</taxon>
        <taxon>Pseudomonadati</taxon>
        <taxon>Pseudomonadota</taxon>
        <taxon>Gammaproteobacteria</taxon>
        <taxon>Thiotrichales</taxon>
        <taxon>Thiotrichaceae</taxon>
        <taxon>Thioploca</taxon>
    </lineage>
</organism>
<dbReference type="CDD" id="cd01317">
    <property type="entry name" value="DHOase_IIa"/>
    <property type="match status" value="1"/>
</dbReference>
<dbReference type="InterPro" id="IPR024403">
    <property type="entry name" value="DHOase_cat"/>
</dbReference>
<evidence type="ECO:0000256" key="1">
    <source>
        <dbReference type="ARBA" id="ARBA00022833"/>
    </source>
</evidence>
<dbReference type="Gene3D" id="2.30.40.10">
    <property type="entry name" value="Urease, subunit C, domain 1"/>
    <property type="match status" value="1"/>
</dbReference>
<dbReference type="SUPFAM" id="SSF51338">
    <property type="entry name" value="Composite domain of metallo-dependent hydrolases"/>
    <property type="match status" value="1"/>
</dbReference>